<keyword evidence="23" id="KW-1185">Reference proteome</keyword>
<evidence type="ECO:0000256" key="15">
    <source>
        <dbReference type="ARBA" id="ARBA00023167"/>
    </source>
</evidence>
<gene>
    <name evidence="22" type="ORF">CEP51_010330</name>
</gene>
<comment type="function">
    <text evidence="19">Catalyzes the NADPH-dependent formation of L-aspartate 4-semialdehyde (L-ASA) by the reductive dephosphorylation of 4-phospho-L-aspartate. Mediates the second step in the biosynthesis of amino acids that derive from aspartate (the aspartate family of amino acids), including methioinine and threonine, the latter of which is a precursor to isoleucine.</text>
</comment>
<evidence type="ECO:0000256" key="14">
    <source>
        <dbReference type="ARBA" id="ARBA00023002"/>
    </source>
</evidence>
<evidence type="ECO:0000256" key="3">
    <source>
        <dbReference type="ARBA" id="ARBA00010584"/>
    </source>
</evidence>
<evidence type="ECO:0000256" key="13">
    <source>
        <dbReference type="ARBA" id="ARBA00022857"/>
    </source>
</evidence>
<dbReference type="SUPFAM" id="SSF55347">
    <property type="entry name" value="Glyceraldehyde-3-phosphate dehydrogenase-like, C-terminal domain"/>
    <property type="match status" value="1"/>
</dbReference>
<dbReference type="PROSITE" id="PS51671">
    <property type="entry name" value="ACT"/>
    <property type="match status" value="1"/>
</dbReference>
<dbReference type="GO" id="GO:0009088">
    <property type="term" value="P:threonine biosynthetic process"/>
    <property type="evidence" value="ECO:0007669"/>
    <property type="project" value="UniProtKB-KW"/>
</dbReference>
<dbReference type="SUPFAM" id="SSF53633">
    <property type="entry name" value="Carbamate kinase-like"/>
    <property type="match status" value="1"/>
</dbReference>
<organism evidence="22 23">
    <name type="scientific">Fusarium floridanum</name>
    <dbReference type="NCBI Taxonomy" id="1325733"/>
    <lineage>
        <taxon>Eukaryota</taxon>
        <taxon>Fungi</taxon>
        <taxon>Dikarya</taxon>
        <taxon>Ascomycota</taxon>
        <taxon>Pezizomycotina</taxon>
        <taxon>Sordariomycetes</taxon>
        <taxon>Hypocreomycetidae</taxon>
        <taxon>Hypocreales</taxon>
        <taxon>Nectriaceae</taxon>
        <taxon>Fusarium</taxon>
        <taxon>Fusarium solani species complex</taxon>
    </lineage>
</organism>
<keyword evidence="14" id="KW-0560">Oxidoreductase</keyword>
<keyword evidence="9" id="KW-0677">Repeat</keyword>
<feature type="domain" description="ACT" evidence="21">
    <location>
        <begin position="462"/>
        <end position="550"/>
    </location>
</feature>
<dbReference type="Gene3D" id="3.40.50.720">
    <property type="entry name" value="NAD(P)-binding Rossmann-like Domain"/>
    <property type="match status" value="1"/>
</dbReference>
<dbReference type="Pfam" id="PF22468">
    <property type="entry name" value="ACT_9"/>
    <property type="match status" value="1"/>
</dbReference>
<keyword evidence="12" id="KW-0067">ATP-binding</keyword>
<dbReference type="AlphaFoldDB" id="A0A428RET2"/>
<dbReference type="InterPro" id="IPR051823">
    <property type="entry name" value="ASADH-related"/>
</dbReference>
<comment type="subunit">
    <text evidence="16">Homotetramer; dimer of dimers.</text>
</comment>
<dbReference type="Gene3D" id="3.40.1160.10">
    <property type="entry name" value="Acetylglutamate kinase-like"/>
    <property type="match status" value="1"/>
</dbReference>
<dbReference type="NCBIfam" id="TIGR00657">
    <property type="entry name" value="asp_kinases"/>
    <property type="match status" value="1"/>
</dbReference>
<dbReference type="InterPro" id="IPR054352">
    <property type="entry name" value="ACT_Aspartokinase"/>
</dbReference>
<evidence type="ECO:0000256" key="17">
    <source>
        <dbReference type="ARBA" id="ARBA00047872"/>
    </source>
</evidence>
<dbReference type="Proteomes" id="UP000287972">
    <property type="component" value="Unassembled WGS sequence"/>
</dbReference>
<dbReference type="InterPro" id="IPR002912">
    <property type="entry name" value="ACT_dom"/>
</dbReference>
<evidence type="ECO:0000256" key="18">
    <source>
        <dbReference type="ARBA" id="ARBA00049864"/>
    </source>
</evidence>
<dbReference type="Pfam" id="PF00696">
    <property type="entry name" value="AA_kinase"/>
    <property type="match status" value="1"/>
</dbReference>
<evidence type="ECO:0000256" key="2">
    <source>
        <dbReference type="ARBA" id="ARBA00005097"/>
    </source>
</evidence>
<proteinExistence type="inferred from homology"/>
<dbReference type="Pfam" id="PF01118">
    <property type="entry name" value="Semialdhyde_dh"/>
    <property type="match status" value="1"/>
</dbReference>
<evidence type="ECO:0000256" key="1">
    <source>
        <dbReference type="ARBA" id="ARBA00005021"/>
    </source>
</evidence>
<dbReference type="EMBL" id="NKCL01000317">
    <property type="protein sequence ID" value="RSL76030.1"/>
    <property type="molecule type" value="Genomic_DNA"/>
</dbReference>
<dbReference type="InterPro" id="IPR036393">
    <property type="entry name" value="AceGlu_kinase-like_sf"/>
</dbReference>
<dbReference type="PANTHER" id="PTHR46718">
    <property type="entry name" value="ASPARTATE-SEMIALDEHYDE DEHYDROGENASE"/>
    <property type="match status" value="1"/>
</dbReference>
<dbReference type="CDD" id="cd18130">
    <property type="entry name" value="ASADH_C_arch_fung_like"/>
    <property type="match status" value="1"/>
</dbReference>
<protein>
    <recommendedName>
        <fullName evidence="20">Aspartate-semialdehyde dehydrogenase</fullName>
        <ecNumber evidence="5">1.2.1.11</ecNumber>
        <ecNumber evidence="4">2.7.2.4</ecNumber>
    </recommendedName>
</protein>
<evidence type="ECO:0000256" key="12">
    <source>
        <dbReference type="ARBA" id="ARBA00022840"/>
    </source>
</evidence>
<dbReference type="GO" id="GO:0005524">
    <property type="term" value="F:ATP binding"/>
    <property type="evidence" value="ECO:0007669"/>
    <property type="project" value="UniProtKB-KW"/>
</dbReference>
<comment type="pathway">
    <text evidence="1">Amino-acid biosynthesis; L-methionine biosynthesis via de novo pathway; L-homoserine from L-aspartate: step 2/3.</text>
</comment>
<dbReference type="InterPro" id="IPR036291">
    <property type="entry name" value="NAD(P)-bd_dom_sf"/>
</dbReference>
<comment type="similarity">
    <text evidence="3">Belongs to the aspartate-semialdehyde dehydrogenase family.</text>
</comment>
<comment type="catalytic activity">
    <reaction evidence="18">
        <text>L-aspartate 4-semialdehyde + phosphate + NADP(+) = 4-phospho-L-aspartate + NADPH + H(+)</text>
        <dbReference type="Rhea" id="RHEA:24284"/>
        <dbReference type="ChEBI" id="CHEBI:15378"/>
        <dbReference type="ChEBI" id="CHEBI:43474"/>
        <dbReference type="ChEBI" id="CHEBI:57535"/>
        <dbReference type="ChEBI" id="CHEBI:57783"/>
        <dbReference type="ChEBI" id="CHEBI:58349"/>
        <dbReference type="ChEBI" id="CHEBI:537519"/>
        <dbReference type="EC" id="1.2.1.11"/>
    </reaction>
    <physiologicalReaction direction="right-to-left" evidence="18">
        <dbReference type="Rhea" id="RHEA:24286"/>
    </physiologicalReaction>
</comment>
<dbReference type="SUPFAM" id="SSF55021">
    <property type="entry name" value="ACT-like"/>
    <property type="match status" value="2"/>
</dbReference>
<evidence type="ECO:0000256" key="5">
    <source>
        <dbReference type="ARBA" id="ARBA00013120"/>
    </source>
</evidence>
<dbReference type="NCBIfam" id="NF006416">
    <property type="entry name" value="PRK08664.1"/>
    <property type="match status" value="1"/>
</dbReference>
<dbReference type="CDD" id="cd02315">
    <property type="entry name" value="ScASADH_like_N"/>
    <property type="match status" value="1"/>
</dbReference>
<keyword evidence="6" id="KW-0028">Amino-acid biosynthesis</keyword>
<dbReference type="NCBIfam" id="TIGR00978">
    <property type="entry name" value="asd_EA"/>
    <property type="match status" value="1"/>
</dbReference>
<evidence type="ECO:0000313" key="22">
    <source>
        <dbReference type="EMBL" id="RSL76030.1"/>
    </source>
</evidence>
<dbReference type="EC" id="1.2.1.11" evidence="5"/>
<dbReference type="FunFam" id="3.40.1160.10:FF:000023">
    <property type="entry name" value="Probable aspartokinase"/>
    <property type="match status" value="1"/>
</dbReference>
<dbReference type="SUPFAM" id="SSF51735">
    <property type="entry name" value="NAD(P)-binding Rossmann-fold domains"/>
    <property type="match status" value="1"/>
</dbReference>
<sequence length="897" mass="95976">MNSSDAEKHWLVQKYGGTSLGKLLDTIANRIIPSYCHDYNLAVVCSAISGSSKASGTTSLLIQCISHAEAGPAACRQLHECVDVILKSHTDILRTLSESPDSVESAAGTYKASLATVQGHCEDLRKFLLAAQTVRDLSSQTRDRIIALGEKLACIVLAAALTGRGIPAEPVILDNVVEAVFGRSLLDQKSALNDLGGDFYRALSDEIAKRIHACGTKVPVLSGFFGIMPESLLKAVGRGYSDLCAAMCAVGMNAVELQIWKEVDGIFTADPRKVSSARLLSTVTPDEATELTYYGSEVIHPLTMDQIRHANIPLRLKNVFNPSGSGTVIYPSQSLSPVLGSVTPPPSENEAGNGVSYPTAGFMLQNGYHGAQQERRRPTAVTVKDSIILVNIACNRNTKSYGLLSGVFGRLEELGVNVDLVSTSERNSWKNVARQVKGTVDGIYEANFGQVIVTKDMAIVSVIGHKMRNKVGVASEILSTLAAAKINIYLVSQGASEINVSLVVRSDDANLALNTIHDQVLKIPSQQEQEHDFIKGKTDADMKFPGVLGGTGSVGQRFVLLLEKHPYLKLQAIGASSRSAGKNYMDAVRWKQATPLSTEAAGILVVECEPRNFSDCDIIFSGLDSDVAGDIEMNFLKAGFAVFSNAKNHRGNPLVPLVVPTVNLSHLDLIPYQQSAFSLSKGFLICNSNCAVIGLVGPLSVLQKAFGPISTVSVVTMQAISGAGYPGVPSIDVIDNIIPYIEGEEDKLQSEAKKILGTINTDKTSFVEQDLTVSASCNRVPVIDGHMACVSLNFSKHPPPSVAEIKEALKSSVSDAEKLGCWSAPKPPFHIFEEQDRPQPRLDRNLQGGYAVSIGRIRADDAGIFHLKFVALSHNTVLGAAGSSILNAEAAILKGFI</sequence>
<evidence type="ECO:0000256" key="10">
    <source>
        <dbReference type="ARBA" id="ARBA00022741"/>
    </source>
</evidence>
<reference evidence="22 23" key="1">
    <citation type="submission" date="2017-06" db="EMBL/GenBank/DDBJ databases">
        <title>Comparative genomic analysis of Ambrosia Fusariam Clade fungi.</title>
        <authorList>
            <person name="Stajich J.E."/>
            <person name="Carrillo J."/>
            <person name="Kijimoto T."/>
            <person name="Eskalen A."/>
            <person name="O'Donnell K."/>
            <person name="Kasson M."/>
        </authorList>
    </citation>
    <scope>NUCLEOTIDE SEQUENCE [LARGE SCALE GENOMIC DNA]</scope>
    <source>
        <strain evidence="22 23">NRRL62606</strain>
    </source>
</reference>
<dbReference type="GO" id="GO:0050661">
    <property type="term" value="F:NADP binding"/>
    <property type="evidence" value="ECO:0007669"/>
    <property type="project" value="InterPro"/>
</dbReference>
<dbReference type="InterPro" id="IPR018042">
    <property type="entry name" value="Aspartate_kinase_CS"/>
</dbReference>
<comment type="catalytic activity">
    <reaction evidence="17">
        <text>L-aspartate + ATP = 4-phospho-L-aspartate + ADP</text>
        <dbReference type="Rhea" id="RHEA:23776"/>
        <dbReference type="ChEBI" id="CHEBI:29991"/>
        <dbReference type="ChEBI" id="CHEBI:30616"/>
        <dbReference type="ChEBI" id="CHEBI:57535"/>
        <dbReference type="ChEBI" id="CHEBI:456216"/>
        <dbReference type="EC" id="2.7.2.4"/>
    </reaction>
</comment>
<keyword evidence="8" id="KW-0791">Threonine biosynthesis</keyword>
<dbReference type="GO" id="GO:0004073">
    <property type="term" value="F:aspartate-semialdehyde dehydrogenase activity"/>
    <property type="evidence" value="ECO:0007669"/>
    <property type="project" value="UniProtKB-EC"/>
</dbReference>
<dbReference type="FunFam" id="3.40.50.720:FF:000200">
    <property type="entry name" value="Aspartate-semialdehyde dehydrogenase"/>
    <property type="match status" value="1"/>
</dbReference>
<dbReference type="EC" id="2.7.2.4" evidence="4"/>
<keyword evidence="15" id="KW-0486">Methionine biosynthesis</keyword>
<keyword evidence="13" id="KW-0521">NADP</keyword>
<dbReference type="SMART" id="SM00859">
    <property type="entry name" value="Semialdhyde_dh"/>
    <property type="match status" value="1"/>
</dbReference>
<keyword evidence="11" id="KW-0418">Kinase</keyword>
<evidence type="ECO:0000256" key="4">
    <source>
        <dbReference type="ARBA" id="ARBA00013059"/>
    </source>
</evidence>
<dbReference type="InterPro" id="IPR045865">
    <property type="entry name" value="ACT-like_dom_sf"/>
</dbReference>
<evidence type="ECO:0000256" key="11">
    <source>
        <dbReference type="ARBA" id="ARBA00022777"/>
    </source>
</evidence>
<dbReference type="Gene3D" id="3.30.360.10">
    <property type="entry name" value="Dihydrodipicolinate Reductase, domain 2"/>
    <property type="match status" value="1"/>
</dbReference>
<dbReference type="GO" id="GO:0071266">
    <property type="term" value="P:'de novo' L-methionine biosynthetic process"/>
    <property type="evidence" value="ECO:0007669"/>
    <property type="project" value="UniProtKB-ARBA"/>
</dbReference>
<dbReference type="InterPro" id="IPR000534">
    <property type="entry name" value="Semialdehyde_DH_NAD-bd"/>
</dbReference>
<comment type="caution">
    <text evidence="22">The sequence shown here is derived from an EMBL/GenBank/DDBJ whole genome shotgun (WGS) entry which is preliminary data.</text>
</comment>
<dbReference type="Pfam" id="PF02774">
    <property type="entry name" value="Semialdhyde_dhC"/>
    <property type="match status" value="1"/>
</dbReference>
<evidence type="ECO:0000256" key="8">
    <source>
        <dbReference type="ARBA" id="ARBA00022697"/>
    </source>
</evidence>
<dbReference type="CDD" id="cd04892">
    <property type="entry name" value="ACT_AK-like_2"/>
    <property type="match status" value="1"/>
</dbReference>
<dbReference type="GO" id="GO:0004072">
    <property type="term" value="F:aspartate kinase activity"/>
    <property type="evidence" value="ECO:0007669"/>
    <property type="project" value="UniProtKB-EC"/>
</dbReference>
<dbReference type="FunFam" id="3.30.360.10:FF:000016">
    <property type="entry name" value="Probable aspartate-semialdehyde dehydrogenase"/>
    <property type="match status" value="1"/>
</dbReference>
<accession>A0A428RET2</accession>
<evidence type="ECO:0000256" key="16">
    <source>
        <dbReference type="ARBA" id="ARBA00044762"/>
    </source>
</evidence>
<dbReference type="InterPro" id="IPR001048">
    <property type="entry name" value="Asp/Glu/Uridylate_kinase"/>
</dbReference>
<dbReference type="Gene3D" id="3.30.2130.10">
    <property type="entry name" value="VC0802-like"/>
    <property type="match status" value="1"/>
</dbReference>
<dbReference type="GO" id="GO:0051287">
    <property type="term" value="F:NAD binding"/>
    <property type="evidence" value="ECO:0007669"/>
    <property type="project" value="InterPro"/>
</dbReference>
<evidence type="ECO:0000256" key="7">
    <source>
        <dbReference type="ARBA" id="ARBA00022679"/>
    </source>
</evidence>
<keyword evidence="10" id="KW-0547">Nucleotide-binding</keyword>
<keyword evidence="7" id="KW-0808">Transferase</keyword>
<evidence type="ECO:0000259" key="21">
    <source>
        <dbReference type="PROSITE" id="PS51671"/>
    </source>
</evidence>
<name>A0A428RET2_9HYPO</name>
<dbReference type="PANTHER" id="PTHR46718:SF1">
    <property type="entry name" value="ASPARTATE-SEMIALDEHYDE DEHYDROGENASE"/>
    <property type="match status" value="1"/>
</dbReference>
<dbReference type="InterPro" id="IPR012280">
    <property type="entry name" value="Semialdhyde_DH_dimer_dom"/>
</dbReference>
<dbReference type="PROSITE" id="PS00324">
    <property type="entry name" value="ASPARTOKINASE"/>
    <property type="match status" value="1"/>
</dbReference>
<evidence type="ECO:0000313" key="23">
    <source>
        <dbReference type="Proteomes" id="UP000287972"/>
    </source>
</evidence>
<dbReference type="InterPro" id="IPR005676">
    <property type="entry name" value="Asp_semi-ald_DH_pep-lack"/>
</dbReference>
<evidence type="ECO:0000256" key="20">
    <source>
        <dbReference type="ARBA" id="ARBA00050041"/>
    </source>
</evidence>
<dbReference type="InterPro" id="IPR001341">
    <property type="entry name" value="Asp_kinase"/>
</dbReference>
<comment type="pathway">
    <text evidence="2">Amino-acid biosynthesis; L-threonine biosynthesis; L-threonine from L-aspartate: step 2/5.</text>
</comment>
<evidence type="ECO:0000256" key="19">
    <source>
        <dbReference type="ARBA" id="ARBA00049950"/>
    </source>
</evidence>
<evidence type="ECO:0000256" key="9">
    <source>
        <dbReference type="ARBA" id="ARBA00022737"/>
    </source>
</evidence>
<evidence type="ECO:0000256" key="6">
    <source>
        <dbReference type="ARBA" id="ARBA00022605"/>
    </source>
</evidence>
<dbReference type="GO" id="GO:0046983">
    <property type="term" value="F:protein dimerization activity"/>
    <property type="evidence" value="ECO:0007669"/>
    <property type="project" value="InterPro"/>
</dbReference>